<dbReference type="AlphaFoldDB" id="A0A0A8Z2B7"/>
<feature type="compositionally biased region" description="Basic and acidic residues" evidence="1">
    <location>
        <begin position="104"/>
        <end position="121"/>
    </location>
</feature>
<reference evidence="2" key="2">
    <citation type="journal article" date="2015" name="Data Brief">
        <title>Shoot transcriptome of the giant reed, Arundo donax.</title>
        <authorList>
            <person name="Barrero R.A."/>
            <person name="Guerrero F.D."/>
            <person name="Moolhuijzen P."/>
            <person name="Goolsby J.A."/>
            <person name="Tidwell J."/>
            <person name="Bellgard S.E."/>
            <person name="Bellgard M.I."/>
        </authorList>
    </citation>
    <scope>NUCLEOTIDE SEQUENCE</scope>
    <source>
        <tissue evidence="2">Shoot tissue taken approximately 20 cm above the soil surface</tissue>
    </source>
</reference>
<protein>
    <submittedName>
        <fullName evidence="2">Uncharacterized protein</fullName>
    </submittedName>
</protein>
<proteinExistence type="predicted"/>
<evidence type="ECO:0000256" key="1">
    <source>
        <dbReference type="SAM" id="MobiDB-lite"/>
    </source>
</evidence>
<sequence>MKLFEGHIKSRSLYYTSQIMRGVNHHINLKHNYEQEPRSSSRCRTMPLDNKVRAGCRGLSIDSRVVVRCSKKPLQEFEPPSNPGSAQGREVIDKPLRPATTPGRTDRTRINARNRSEEKNNWRQHNNSSSSKKHLRDEGG</sequence>
<accession>A0A0A8Z2B7</accession>
<organism evidence="2">
    <name type="scientific">Arundo donax</name>
    <name type="common">Giant reed</name>
    <name type="synonym">Donax arundinaceus</name>
    <dbReference type="NCBI Taxonomy" id="35708"/>
    <lineage>
        <taxon>Eukaryota</taxon>
        <taxon>Viridiplantae</taxon>
        <taxon>Streptophyta</taxon>
        <taxon>Embryophyta</taxon>
        <taxon>Tracheophyta</taxon>
        <taxon>Spermatophyta</taxon>
        <taxon>Magnoliopsida</taxon>
        <taxon>Liliopsida</taxon>
        <taxon>Poales</taxon>
        <taxon>Poaceae</taxon>
        <taxon>PACMAD clade</taxon>
        <taxon>Arundinoideae</taxon>
        <taxon>Arundineae</taxon>
        <taxon>Arundo</taxon>
    </lineage>
</organism>
<dbReference type="EMBL" id="GBRH01264949">
    <property type="protein sequence ID" value="JAD32946.1"/>
    <property type="molecule type" value="Transcribed_RNA"/>
</dbReference>
<feature type="region of interest" description="Disordered" evidence="1">
    <location>
        <begin position="73"/>
        <end position="140"/>
    </location>
</feature>
<evidence type="ECO:0000313" key="2">
    <source>
        <dbReference type="EMBL" id="JAD32946.1"/>
    </source>
</evidence>
<name>A0A0A8Z2B7_ARUDO</name>
<reference evidence="2" key="1">
    <citation type="submission" date="2014-09" db="EMBL/GenBank/DDBJ databases">
        <authorList>
            <person name="Magalhaes I.L.F."/>
            <person name="Oliveira U."/>
            <person name="Santos F.R."/>
            <person name="Vidigal T.H.D.A."/>
            <person name="Brescovit A.D."/>
            <person name="Santos A.J."/>
        </authorList>
    </citation>
    <scope>NUCLEOTIDE SEQUENCE</scope>
    <source>
        <tissue evidence="2">Shoot tissue taken approximately 20 cm above the soil surface</tissue>
    </source>
</reference>